<organism evidence="1 2">
    <name type="scientific">Eumeta variegata</name>
    <name type="common">Bagworm moth</name>
    <name type="synonym">Eumeta japonica</name>
    <dbReference type="NCBI Taxonomy" id="151549"/>
    <lineage>
        <taxon>Eukaryota</taxon>
        <taxon>Metazoa</taxon>
        <taxon>Ecdysozoa</taxon>
        <taxon>Arthropoda</taxon>
        <taxon>Hexapoda</taxon>
        <taxon>Insecta</taxon>
        <taxon>Pterygota</taxon>
        <taxon>Neoptera</taxon>
        <taxon>Endopterygota</taxon>
        <taxon>Lepidoptera</taxon>
        <taxon>Glossata</taxon>
        <taxon>Ditrysia</taxon>
        <taxon>Tineoidea</taxon>
        <taxon>Psychidae</taxon>
        <taxon>Oiketicinae</taxon>
        <taxon>Eumeta</taxon>
    </lineage>
</organism>
<sequence length="87" mass="10407">MILEAMDVWSTGLQHDNGPPRSMRYQEYRRKVTASAVAFRPVNESSEFRRPPPPIAPFLLHQIFYFYLRDRQRISGFYEFASVHGWW</sequence>
<dbReference type="AlphaFoldDB" id="A0A4C1YT74"/>
<gene>
    <name evidence="1" type="ORF">EVAR_62543_1</name>
</gene>
<dbReference type="EMBL" id="BGZK01001411">
    <property type="protein sequence ID" value="GBP79348.1"/>
    <property type="molecule type" value="Genomic_DNA"/>
</dbReference>
<dbReference type="Proteomes" id="UP000299102">
    <property type="component" value="Unassembled WGS sequence"/>
</dbReference>
<name>A0A4C1YT74_EUMVA</name>
<evidence type="ECO:0000313" key="1">
    <source>
        <dbReference type="EMBL" id="GBP79348.1"/>
    </source>
</evidence>
<reference evidence="1 2" key="1">
    <citation type="journal article" date="2019" name="Commun. Biol.">
        <title>The bagworm genome reveals a unique fibroin gene that provides high tensile strength.</title>
        <authorList>
            <person name="Kono N."/>
            <person name="Nakamura H."/>
            <person name="Ohtoshi R."/>
            <person name="Tomita M."/>
            <person name="Numata K."/>
            <person name="Arakawa K."/>
        </authorList>
    </citation>
    <scope>NUCLEOTIDE SEQUENCE [LARGE SCALE GENOMIC DNA]</scope>
</reference>
<keyword evidence="2" id="KW-1185">Reference proteome</keyword>
<comment type="caution">
    <text evidence="1">The sequence shown here is derived from an EMBL/GenBank/DDBJ whole genome shotgun (WGS) entry which is preliminary data.</text>
</comment>
<accession>A0A4C1YT74</accession>
<evidence type="ECO:0000313" key="2">
    <source>
        <dbReference type="Proteomes" id="UP000299102"/>
    </source>
</evidence>
<proteinExistence type="predicted"/>
<protein>
    <submittedName>
        <fullName evidence="1">Uncharacterized protein</fullName>
    </submittedName>
</protein>